<keyword evidence="4" id="KW-0732">Signal</keyword>
<name>A0A9P0G7L7_9CUCU</name>
<dbReference type="PROSITE" id="PS00233">
    <property type="entry name" value="CHIT_BIND_RR_1"/>
    <property type="match status" value="1"/>
</dbReference>
<organism evidence="5 6">
    <name type="scientific">Psylliodes chrysocephalus</name>
    <dbReference type="NCBI Taxonomy" id="3402493"/>
    <lineage>
        <taxon>Eukaryota</taxon>
        <taxon>Metazoa</taxon>
        <taxon>Ecdysozoa</taxon>
        <taxon>Arthropoda</taxon>
        <taxon>Hexapoda</taxon>
        <taxon>Insecta</taxon>
        <taxon>Pterygota</taxon>
        <taxon>Neoptera</taxon>
        <taxon>Endopterygota</taxon>
        <taxon>Coleoptera</taxon>
        <taxon>Polyphaga</taxon>
        <taxon>Cucujiformia</taxon>
        <taxon>Chrysomeloidea</taxon>
        <taxon>Chrysomelidae</taxon>
        <taxon>Galerucinae</taxon>
        <taxon>Alticini</taxon>
        <taxon>Psylliodes</taxon>
    </lineage>
</organism>
<dbReference type="OrthoDB" id="6379191at2759"/>
<dbReference type="Pfam" id="PF00379">
    <property type="entry name" value="Chitin_bind_4"/>
    <property type="match status" value="1"/>
</dbReference>
<dbReference type="PANTHER" id="PTHR10380:SF241">
    <property type="entry name" value="CUTICULAR PROTEIN 47EG-RELATED"/>
    <property type="match status" value="1"/>
</dbReference>
<dbReference type="InterPro" id="IPR031311">
    <property type="entry name" value="CHIT_BIND_RR_consensus"/>
</dbReference>
<evidence type="ECO:0000256" key="3">
    <source>
        <dbReference type="SAM" id="MobiDB-lite"/>
    </source>
</evidence>
<feature type="chain" id="PRO_5040259975" evidence="4">
    <location>
        <begin position="19"/>
        <end position="147"/>
    </location>
</feature>
<dbReference type="AlphaFoldDB" id="A0A9P0G7L7"/>
<proteinExistence type="predicted"/>
<accession>A0A9P0G7L7</accession>
<dbReference type="Proteomes" id="UP001153636">
    <property type="component" value="Chromosome 13"/>
</dbReference>
<sequence>MNSYLQILLSALVAVTLAGTLPEKVIPILSQESEASINGKYSSSFETGNGIRSEEHGNLKNAGAENAAEEVVGRVEYQSPEGIPIFLEYVANEFGFQPKGDHLPVAPVDTNTPPPIPPEIQRSLEYNAAHPEENDSEQHQAQGQYRP</sequence>
<keyword evidence="1 2" id="KW-0193">Cuticle</keyword>
<evidence type="ECO:0000256" key="1">
    <source>
        <dbReference type="ARBA" id="ARBA00022460"/>
    </source>
</evidence>
<keyword evidence="6" id="KW-1185">Reference proteome</keyword>
<evidence type="ECO:0000313" key="6">
    <source>
        <dbReference type="Proteomes" id="UP001153636"/>
    </source>
</evidence>
<dbReference type="GO" id="GO:0008010">
    <property type="term" value="F:structural constituent of chitin-based larval cuticle"/>
    <property type="evidence" value="ECO:0007669"/>
    <property type="project" value="TreeGrafter"/>
</dbReference>
<protein>
    <submittedName>
        <fullName evidence="5">Uncharacterized protein</fullName>
    </submittedName>
</protein>
<dbReference type="InterPro" id="IPR050468">
    <property type="entry name" value="Cuticle_Struct_Prot"/>
</dbReference>
<evidence type="ECO:0000313" key="5">
    <source>
        <dbReference type="EMBL" id="CAH1102873.1"/>
    </source>
</evidence>
<feature type="region of interest" description="Disordered" evidence="3">
    <location>
        <begin position="101"/>
        <end position="147"/>
    </location>
</feature>
<evidence type="ECO:0000256" key="4">
    <source>
        <dbReference type="SAM" id="SignalP"/>
    </source>
</evidence>
<dbReference type="PROSITE" id="PS51155">
    <property type="entry name" value="CHIT_BIND_RR_2"/>
    <property type="match status" value="1"/>
</dbReference>
<evidence type="ECO:0000256" key="2">
    <source>
        <dbReference type="PROSITE-ProRule" id="PRU00497"/>
    </source>
</evidence>
<dbReference type="GO" id="GO:0062129">
    <property type="term" value="C:chitin-based extracellular matrix"/>
    <property type="evidence" value="ECO:0007669"/>
    <property type="project" value="TreeGrafter"/>
</dbReference>
<feature type="signal peptide" evidence="4">
    <location>
        <begin position="1"/>
        <end position="18"/>
    </location>
</feature>
<gene>
    <name evidence="5" type="ORF">PSYICH_LOCUS3861</name>
</gene>
<dbReference type="EMBL" id="OV651825">
    <property type="protein sequence ID" value="CAH1102873.1"/>
    <property type="molecule type" value="Genomic_DNA"/>
</dbReference>
<dbReference type="PANTHER" id="PTHR10380">
    <property type="entry name" value="CUTICLE PROTEIN"/>
    <property type="match status" value="1"/>
</dbReference>
<reference evidence="5" key="1">
    <citation type="submission" date="2022-01" db="EMBL/GenBank/DDBJ databases">
        <authorList>
            <person name="King R."/>
        </authorList>
    </citation>
    <scope>NUCLEOTIDE SEQUENCE</scope>
</reference>
<dbReference type="InterPro" id="IPR000618">
    <property type="entry name" value="Insect_cuticle"/>
</dbReference>